<proteinExistence type="predicted"/>
<accession>A0ABV5XUI4</accession>
<dbReference type="RefSeq" id="WP_234753574.1">
    <property type="nucleotide sequence ID" value="NZ_BAAAWN010000001.1"/>
</dbReference>
<organism evidence="2 3">
    <name type="scientific">Arthrobacter ramosus</name>
    <dbReference type="NCBI Taxonomy" id="1672"/>
    <lineage>
        <taxon>Bacteria</taxon>
        <taxon>Bacillati</taxon>
        <taxon>Actinomycetota</taxon>
        <taxon>Actinomycetes</taxon>
        <taxon>Micrococcales</taxon>
        <taxon>Micrococcaceae</taxon>
        <taxon>Arthrobacter</taxon>
    </lineage>
</organism>
<gene>
    <name evidence="2" type="ORF">ACFFP1_00545</name>
</gene>
<evidence type="ECO:0000256" key="1">
    <source>
        <dbReference type="SAM" id="MobiDB-lite"/>
    </source>
</evidence>
<dbReference type="Proteomes" id="UP001589702">
    <property type="component" value="Unassembled WGS sequence"/>
</dbReference>
<comment type="caution">
    <text evidence="2">The sequence shown here is derived from an EMBL/GenBank/DDBJ whole genome shotgun (WGS) entry which is preliminary data.</text>
</comment>
<feature type="compositionally biased region" description="Polar residues" evidence="1">
    <location>
        <begin position="76"/>
        <end position="98"/>
    </location>
</feature>
<sequence>MNARSIGRDDTPVEYEVRVKGHLDSRWAAWFEGLSLTNEHDGTTAIRIRNVDQAALHGLLQKLHDLAIPLLAVNQAGATQPSQPASNTRISSLRRTTP</sequence>
<protein>
    <submittedName>
        <fullName evidence="2">Uncharacterized protein</fullName>
    </submittedName>
</protein>
<feature type="region of interest" description="Disordered" evidence="1">
    <location>
        <begin position="75"/>
        <end position="98"/>
    </location>
</feature>
<evidence type="ECO:0000313" key="2">
    <source>
        <dbReference type="EMBL" id="MFB9817984.1"/>
    </source>
</evidence>
<dbReference type="EMBL" id="JBHMBC010000002">
    <property type="protein sequence ID" value="MFB9817984.1"/>
    <property type="molecule type" value="Genomic_DNA"/>
</dbReference>
<evidence type="ECO:0000313" key="3">
    <source>
        <dbReference type="Proteomes" id="UP001589702"/>
    </source>
</evidence>
<reference evidence="2 3" key="1">
    <citation type="submission" date="2024-09" db="EMBL/GenBank/DDBJ databases">
        <authorList>
            <person name="Sun Q."/>
            <person name="Mori K."/>
        </authorList>
    </citation>
    <scope>NUCLEOTIDE SEQUENCE [LARGE SCALE GENOMIC DNA]</scope>
    <source>
        <strain evidence="2 3">JCM 1334</strain>
    </source>
</reference>
<name>A0ABV5XUI4_ARTRM</name>
<keyword evidence="3" id="KW-1185">Reference proteome</keyword>